<dbReference type="PATRIC" id="fig|34073.19.peg.6971"/>
<comment type="similarity">
    <text evidence="1">Belongs to the UPF0311 family.</text>
</comment>
<gene>
    <name evidence="2" type="ORF">VPARA_67560</name>
</gene>
<protein>
    <recommendedName>
        <fullName evidence="1">UPF0311 protein VPARA_67560</fullName>
    </recommendedName>
</protein>
<dbReference type="PANTHER" id="PTHR37315:SF1">
    <property type="entry name" value="UPF0311 PROTEIN BLR7842"/>
    <property type="match status" value="1"/>
</dbReference>
<sequence>MTNAKTSTAAPVTPLFDRPLINALPVEHLCDLSIDLELGQVIKTHLGTRLTFVVKGGRFEGPRFRGEMLPGGGDWVQLGADGISRMDVRATLRTHDGVLIHYDSQGLLRYPADGRERLAKGERLSFDETYIRPTPRFETSDERYAWLSGMVTVGYGEYGPGRIDHRMYCIL</sequence>
<evidence type="ECO:0000256" key="1">
    <source>
        <dbReference type="HAMAP-Rule" id="MF_00775"/>
    </source>
</evidence>
<reference evidence="2 3" key="1">
    <citation type="submission" date="2015-03" db="EMBL/GenBank/DDBJ databases">
        <title>Genome sequence of Variovorax paradoxus TBEA6.</title>
        <authorList>
            <person name="Poehlein A."/>
            <person name="Schuldes J."/>
            <person name="Wuebbeler J.H."/>
            <person name="Hiessl S."/>
            <person name="Steinbuechel A."/>
            <person name="Daniel R."/>
        </authorList>
    </citation>
    <scope>NUCLEOTIDE SEQUENCE [LARGE SCALE GENOMIC DNA]</scope>
    <source>
        <strain evidence="2 3">TBEA6</strain>
    </source>
</reference>
<dbReference type="InterPro" id="IPR020915">
    <property type="entry name" value="UPF0311"/>
</dbReference>
<evidence type="ECO:0000313" key="2">
    <source>
        <dbReference type="EMBL" id="KLN52129.1"/>
    </source>
</evidence>
<name>A0A0H2LPC2_VARPD</name>
<dbReference type="EMBL" id="JZWI01000067">
    <property type="protein sequence ID" value="KLN52129.1"/>
    <property type="molecule type" value="Genomic_DNA"/>
</dbReference>
<dbReference type="Gene3D" id="2.40.160.20">
    <property type="match status" value="1"/>
</dbReference>
<comment type="caution">
    <text evidence="2">The sequence shown here is derived from an EMBL/GenBank/DDBJ whole genome shotgun (WGS) entry which is preliminary data.</text>
</comment>
<organism evidence="2 3">
    <name type="scientific">Variovorax paradoxus</name>
    <dbReference type="NCBI Taxonomy" id="34073"/>
    <lineage>
        <taxon>Bacteria</taxon>
        <taxon>Pseudomonadati</taxon>
        <taxon>Pseudomonadota</taxon>
        <taxon>Betaproteobacteria</taxon>
        <taxon>Burkholderiales</taxon>
        <taxon>Comamonadaceae</taxon>
        <taxon>Variovorax</taxon>
    </lineage>
</organism>
<dbReference type="PANTHER" id="PTHR37315">
    <property type="entry name" value="UPF0311 PROTEIN BLR7842"/>
    <property type="match status" value="1"/>
</dbReference>
<dbReference type="Pfam" id="PF11578">
    <property type="entry name" value="DUF3237"/>
    <property type="match status" value="1"/>
</dbReference>
<dbReference type="RefSeq" id="WP_047787723.1">
    <property type="nucleotide sequence ID" value="NZ_JZWI01000067.1"/>
</dbReference>
<proteinExistence type="inferred from homology"/>
<accession>A0A0H2LPC2</accession>
<dbReference type="HAMAP" id="MF_00775">
    <property type="entry name" value="UPF0311"/>
    <property type="match status" value="1"/>
</dbReference>
<dbReference type="AlphaFoldDB" id="A0A0H2LPC2"/>
<dbReference type="Proteomes" id="UP000035170">
    <property type="component" value="Unassembled WGS sequence"/>
</dbReference>
<evidence type="ECO:0000313" key="3">
    <source>
        <dbReference type="Proteomes" id="UP000035170"/>
    </source>
</evidence>
<keyword evidence="3" id="KW-1185">Reference proteome</keyword>